<dbReference type="GO" id="GO:0006487">
    <property type="term" value="P:protein N-linked glycosylation"/>
    <property type="evidence" value="ECO:0007669"/>
    <property type="project" value="UniProtKB-UniRule"/>
</dbReference>
<keyword evidence="10 15" id="KW-0325">Glycoprotein</keyword>
<evidence type="ECO:0000256" key="3">
    <source>
        <dbReference type="ARBA" id="ARBA00010833"/>
    </source>
</evidence>
<feature type="region of interest" description="Disordered" evidence="17">
    <location>
        <begin position="314"/>
        <end position="344"/>
    </location>
</feature>
<evidence type="ECO:0000259" key="21">
    <source>
        <dbReference type="Pfam" id="PF16923"/>
    </source>
</evidence>
<dbReference type="Pfam" id="PF12828">
    <property type="entry name" value="PXB"/>
    <property type="match status" value="1"/>
</dbReference>
<dbReference type="Pfam" id="PF09728">
    <property type="entry name" value="Taxilin"/>
    <property type="match status" value="1"/>
</dbReference>
<dbReference type="PANTHER" id="PTHR10412">
    <property type="entry name" value="MANNOSYL-OLIGOSACCHARIDE GLUCOSIDASE"/>
    <property type="match status" value="1"/>
</dbReference>
<dbReference type="Proteomes" id="UP000034841">
    <property type="component" value="Unassembled WGS sequence"/>
</dbReference>
<reference evidence="22 23" key="1">
    <citation type="submission" date="2015-04" db="EMBL/GenBank/DDBJ databases">
        <title>Genome sequence of Ceratocystis platani, a major pathogen of plane trees.</title>
        <authorList>
            <person name="Belbahri L."/>
        </authorList>
    </citation>
    <scope>NUCLEOTIDE SEQUENCE [LARGE SCALE GENOMIC DNA]</scope>
    <source>
        <strain evidence="22 23">CFO</strain>
    </source>
</reference>
<dbReference type="GO" id="GO:0005789">
    <property type="term" value="C:endoplasmic reticulum membrane"/>
    <property type="evidence" value="ECO:0007669"/>
    <property type="project" value="UniProtKB-SubCell"/>
</dbReference>
<evidence type="ECO:0000256" key="14">
    <source>
        <dbReference type="RuleBase" id="RU368089"/>
    </source>
</evidence>
<comment type="function">
    <text evidence="14">Cleaves the distal alpha 1,2-linked glucose residue from the Glc(3)Man(9)GlcNAc(2) oligosaccharide precursor.</text>
</comment>
<proteinExistence type="inferred from homology"/>
<evidence type="ECO:0000256" key="11">
    <source>
        <dbReference type="ARBA" id="ARBA00023295"/>
    </source>
</evidence>
<keyword evidence="11 14" id="KW-0326">Glycosidase</keyword>
<keyword evidence="7" id="KW-0735">Signal-anchor</keyword>
<keyword evidence="9" id="KW-0472">Membrane</keyword>
<organism evidence="22 23">
    <name type="scientific">Ceratocystis fimbriata f. sp. platani</name>
    <dbReference type="NCBI Taxonomy" id="88771"/>
    <lineage>
        <taxon>Eukaryota</taxon>
        <taxon>Fungi</taxon>
        <taxon>Dikarya</taxon>
        <taxon>Ascomycota</taxon>
        <taxon>Pezizomycotina</taxon>
        <taxon>Sordariomycetes</taxon>
        <taxon>Hypocreomycetidae</taxon>
        <taxon>Microascales</taxon>
        <taxon>Ceratocystidaceae</taxon>
        <taxon>Ceratocystis</taxon>
    </lineage>
</organism>
<evidence type="ECO:0000256" key="8">
    <source>
        <dbReference type="ARBA" id="ARBA00022989"/>
    </source>
</evidence>
<evidence type="ECO:0000256" key="16">
    <source>
        <dbReference type="SAM" id="Coils"/>
    </source>
</evidence>
<sequence length="1268" mass="144346">MSSTNGHDAGSATRKGKNKKPIDPNDSTSRLLEAKINQLEREAASDKDQEAEIEREVKRANRDLVQQISKLDELHKIDLLLRRASELMADLRRMEKENMKNKKRGDALQKDKDAKMTELGRTNQLKEKLEKLCRELQKDNNKLKYELRDLHFQAQLRTKELEVQYNMARFEAQRKIAEDEFARGRQLQSQIQGLSSSDAELRSQVNRYAEKFKQVEDTLTNSNELFSTFRKEIEDMSKRNRVLERENKNLKQMGRATAITITTIITTTTIIMNLTRTLHALFYVLVHNETYSEISAFSDPKAIATAGYPFKFEDGDDEDTKTGLSDENEDSVVDSTQSYNSRPSSDPLLQMLSGIVSKFGQAELSESYDQGAMDCSTTEEKKAAHVAKLAQDWNQVMEEVVYGDFIDRACKILGESSEIEESIPFLGGAVEYAIIHLATFFHQAFIVSPEGPFVIELLEAGNKLIPYAMIRQILRVGNAATMEIDALNNQSLFWGPYKPNLYFGARPRTSKSLWAGLQWVNANEYKQLSQGYRYTCEQHDSISGYGWEEYDVRNGGSQVIHDDANEIDITTTFIKVPGGKNGGSWAVRVKGVPYPTARPDLITLLSFYIAQEDDNGILEVGTLGTPQGFVDEVTLVGTSPSLGNYKLTITKGKGETPFSEHAITETRQPEKTVVRSLKVSEEAAWQGRNVAYNQINEALKYVTETFDVENDLPPPYLSYLLDNSPGAGNVHIVQKTFQGEFEFDLILNSEDADEVITSETIDKKASENSKSYDKRYSELFEPQAPFVGEDFVKFGKSMLSNLMGGIGYFHGDQVIDRSYAPEYKEEREGFWQEAAEARERHAEKLEGPFELFTSVPSRPFFPRGFLWDEGFHLIPVADWDVDLTLDIVRSWFKTIDEDGWIAREQILGPEPRSKVPAEFQVQYPHYANPPTLFLIVETFMNRLRATGIKKNSSPITKDTPLRNAHLDYPQAGLEFMQEIYPLLRRQYEWFRRTQKGDLINFDREAANEVEGYRWRGRTETHCLASGLDDYPRAQPPHPGELHVDLMAWIGLMTKSLYSIADSLDLKEDAAVYASHLSDIQKNLNALHWSKKAGCFCDATIDEFEEHMLVCHKGYISLFPFLVGLMDPQDPKIDRLLDMMEDPAHLWSPYGLRSLSQSDEFYGTAENYWRSPIWININYMAITRLYDLASVAGPHQDRAAELYAKLREAVVMTIYNSWKETGFAWEQYDPDTGRGQRTQHFTGWTSLVVKIMAMGQPGAEGSRATHDEL</sequence>
<evidence type="ECO:0000256" key="9">
    <source>
        <dbReference type="ARBA" id="ARBA00023136"/>
    </source>
</evidence>
<evidence type="ECO:0000256" key="1">
    <source>
        <dbReference type="ARBA" id="ARBA00004648"/>
    </source>
</evidence>
<dbReference type="Pfam" id="PF03200">
    <property type="entry name" value="Glyco_hydro_63"/>
    <property type="match status" value="1"/>
</dbReference>
<evidence type="ECO:0000256" key="5">
    <source>
        <dbReference type="ARBA" id="ARBA00022801"/>
    </source>
</evidence>
<dbReference type="InterPro" id="IPR024555">
    <property type="entry name" value="PX-associated"/>
</dbReference>
<protein>
    <recommendedName>
        <fullName evidence="12 14">Mannosyl-oligosaccharide glucosidase</fullName>
        <ecNumber evidence="12 14">3.2.1.106</ecNumber>
    </recommendedName>
    <alternativeName>
        <fullName evidence="15">Glucosidase I</fullName>
    </alternativeName>
</protein>
<name>A0A0F8B2M4_CERFI</name>
<evidence type="ECO:0000256" key="2">
    <source>
        <dbReference type="ARBA" id="ARBA00009550"/>
    </source>
</evidence>
<dbReference type="InterPro" id="IPR031631">
    <property type="entry name" value="Glyco_hydro_63N"/>
</dbReference>
<keyword evidence="23" id="KW-1185">Reference proteome</keyword>
<dbReference type="InterPro" id="IPR031335">
    <property type="entry name" value="Glyco_hydro_63_C"/>
</dbReference>
<feature type="domain" description="Glycosyl hydrolase family 63 N-terminal" evidence="21">
    <location>
        <begin position="491"/>
        <end position="717"/>
    </location>
</feature>
<evidence type="ECO:0000259" key="19">
    <source>
        <dbReference type="Pfam" id="PF12825"/>
    </source>
</evidence>
<dbReference type="Gene3D" id="1.50.10.10">
    <property type="match status" value="1"/>
</dbReference>
<keyword evidence="5 14" id="KW-0378">Hydrolase</keyword>
<evidence type="ECO:0000256" key="13">
    <source>
        <dbReference type="ARBA" id="ARBA00052431"/>
    </source>
</evidence>
<comment type="subcellular location">
    <subcellularLocation>
        <location evidence="1 14">Endoplasmic reticulum membrane</location>
        <topology evidence="1 14">Single-pass type II membrane protein</topology>
    </subcellularLocation>
</comment>
<keyword evidence="16" id="KW-0175">Coiled coil</keyword>
<feature type="domain" description="Glycosyl hydrolase family 63 C-terminal" evidence="18">
    <location>
        <begin position="757"/>
        <end position="1253"/>
    </location>
</feature>
<evidence type="ECO:0000256" key="4">
    <source>
        <dbReference type="ARBA" id="ARBA00022692"/>
    </source>
</evidence>
<evidence type="ECO:0000256" key="6">
    <source>
        <dbReference type="ARBA" id="ARBA00022824"/>
    </source>
</evidence>
<comment type="similarity">
    <text evidence="3 14">Belongs to the glycosyl hydrolase 63 family.</text>
</comment>
<dbReference type="InterPro" id="IPR008928">
    <property type="entry name" value="6-hairpin_glycosidase_sf"/>
</dbReference>
<feature type="domain" description="PX" evidence="19">
    <location>
        <begin position="409"/>
        <end position="482"/>
    </location>
</feature>
<dbReference type="InterPro" id="IPR024554">
    <property type="entry name" value="LEC1-like_C"/>
</dbReference>
<dbReference type="Gene3D" id="2.70.98.110">
    <property type="entry name" value="Glycosyl hydrolase family 63, N-terminal domain"/>
    <property type="match status" value="1"/>
</dbReference>
<comment type="pathway">
    <text evidence="15">Glycan metabolism; N-glycan degradation.</text>
</comment>
<dbReference type="FunFam" id="1.50.10.10:FF:000027">
    <property type="entry name" value="Probable mannosyl-oligosaccharide glucosidase"/>
    <property type="match status" value="1"/>
</dbReference>
<feature type="domain" description="PX-associated" evidence="20">
    <location>
        <begin position="277"/>
        <end position="384"/>
    </location>
</feature>
<dbReference type="InterPro" id="IPR004888">
    <property type="entry name" value="Glycoside_hydrolase_63"/>
</dbReference>
<dbReference type="InterPro" id="IPR012341">
    <property type="entry name" value="6hp_glycosidase-like_sf"/>
</dbReference>
<dbReference type="Pfam" id="PF12825">
    <property type="entry name" value="DUF3818"/>
    <property type="match status" value="1"/>
</dbReference>
<dbReference type="InterPro" id="IPR038518">
    <property type="entry name" value="Glyco_hydro_63N_sf"/>
</dbReference>
<dbReference type="OrthoDB" id="410058at2759"/>
<evidence type="ECO:0000313" key="22">
    <source>
        <dbReference type="EMBL" id="KKF94105.1"/>
    </source>
</evidence>
<evidence type="ECO:0000259" key="20">
    <source>
        <dbReference type="Pfam" id="PF12828"/>
    </source>
</evidence>
<dbReference type="GO" id="GO:0019905">
    <property type="term" value="F:syntaxin binding"/>
    <property type="evidence" value="ECO:0007669"/>
    <property type="project" value="InterPro"/>
</dbReference>
<accession>A0A0F8B2M4</accession>
<keyword evidence="8" id="KW-1133">Transmembrane helix</keyword>
<evidence type="ECO:0000313" key="23">
    <source>
        <dbReference type="Proteomes" id="UP000034841"/>
    </source>
</evidence>
<dbReference type="EC" id="3.2.1.106" evidence="12 14"/>
<comment type="catalytic activity">
    <reaction evidence="13 14">
        <text>N(4)-(alpha-D-Glc-(1-&gt;2)-alpha-D-Glc-(1-&gt;3)-alpha-D-Glc-(1-&gt;3)-alpha-D-Man-(1-&gt;2)-alpha-D-Man-(1-&gt;2)-alpha-D-Man-(1-&gt;3)-[alpha-D-Man-(1-&gt;2)-alpha-D-Man-(1-&gt;3)-[alpha-D-Man-(1-&gt;2)-alpha-D-Man-(1-&gt;6)]-alpha-D-Man-(1-&gt;6)]-beta-D-Man-(1-&gt;4)-beta-D-GlcNAc-(1-&gt;4)-beta-D-GlcNAc)-L-asparaginyl-[protein] + H2O = N(4)-(alpha-D-Glc-(1-&gt;3)-alpha-D-Glc-(1-&gt;3)-alpha-D-Man-(1-&gt;2)-alpha-D-Man-(1-&gt;2)-alpha-D-Man-(1-&gt;3)-[alpha-D-Man-(1-&gt;2)-alpha-D-Man-(1-&gt;3)-[alpha-D-Man-(1-&gt;2)-alpha-D-Man-(1-&gt;6)]-alpha-D-Man-(1-&gt;6)]-beta-D-Man-(1-&gt;4)-beta-D-GlcNAc-(1-&gt;4)-beta-D-GlcNAc)-L-asparaginyl-[protein] + beta-D-glucose</text>
        <dbReference type="Rhea" id="RHEA:55988"/>
        <dbReference type="Rhea" id="RHEA-COMP:12806"/>
        <dbReference type="Rhea" id="RHEA-COMP:14355"/>
        <dbReference type="ChEBI" id="CHEBI:15377"/>
        <dbReference type="ChEBI" id="CHEBI:15903"/>
        <dbReference type="ChEBI" id="CHEBI:59082"/>
        <dbReference type="ChEBI" id="CHEBI:132537"/>
        <dbReference type="EC" id="3.2.1.106"/>
    </reaction>
</comment>
<evidence type="ECO:0000256" key="12">
    <source>
        <dbReference type="ARBA" id="ARBA00038888"/>
    </source>
</evidence>
<comment type="similarity">
    <text evidence="2">Belongs to the taxilin family.</text>
</comment>
<feature type="compositionally biased region" description="Polar residues" evidence="17">
    <location>
        <begin position="333"/>
        <end position="344"/>
    </location>
</feature>
<feature type="region of interest" description="Disordered" evidence="17">
    <location>
        <begin position="1"/>
        <end position="30"/>
    </location>
</feature>
<keyword evidence="4" id="KW-0812">Transmembrane</keyword>
<feature type="coiled-coil region" evidence="16">
    <location>
        <begin position="226"/>
        <end position="253"/>
    </location>
</feature>
<keyword evidence="6 14" id="KW-0256">Endoplasmic reticulum</keyword>
<dbReference type="SUPFAM" id="SSF48208">
    <property type="entry name" value="Six-hairpin glycosidases"/>
    <property type="match status" value="1"/>
</dbReference>
<evidence type="ECO:0000256" key="7">
    <source>
        <dbReference type="ARBA" id="ARBA00022968"/>
    </source>
</evidence>
<evidence type="ECO:0000256" key="17">
    <source>
        <dbReference type="SAM" id="MobiDB-lite"/>
    </source>
</evidence>
<dbReference type="AlphaFoldDB" id="A0A0F8B2M4"/>
<evidence type="ECO:0000256" key="10">
    <source>
        <dbReference type="ARBA" id="ARBA00023180"/>
    </source>
</evidence>
<dbReference type="GO" id="GO:0004573">
    <property type="term" value="F:Glc3Man9GlcNAc2 oligosaccharide glucosidase activity"/>
    <property type="evidence" value="ECO:0007669"/>
    <property type="project" value="UniProtKB-UniRule"/>
</dbReference>
<dbReference type="InterPro" id="IPR026183">
    <property type="entry name" value="Taxilin_fam"/>
</dbReference>
<evidence type="ECO:0000256" key="15">
    <source>
        <dbReference type="RuleBase" id="RU369107"/>
    </source>
</evidence>
<dbReference type="Pfam" id="PF16923">
    <property type="entry name" value="Glyco_hydro_63N"/>
    <property type="match status" value="1"/>
</dbReference>
<dbReference type="GO" id="GO:0009311">
    <property type="term" value="P:oligosaccharide metabolic process"/>
    <property type="evidence" value="ECO:0007669"/>
    <property type="project" value="UniProtKB-UniRule"/>
</dbReference>
<dbReference type="PANTHER" id="PTHR10412:SF11">
    <property type="entry name" value="MANNOSYL-OLIGOSACCHARIDE GLUCOSIDASE"/>
    <property type="match status" value="1"/>
</dbReference>
<evidence type="ECO:0000259" key="18">
    <source>
        <dbReference type="Pfam" id="PF03200"/>
    </source>
</evidence>
<gene>
    <name evidence="22" type="ORF">CFO_g3553</name>
</gene>
<comment type="caution">
    <text evidence="22">The sequence shown here is derived from an EMBL/GenBank/DDBJ whole genome shotgun (WGS) entry which is preliminary data.</text>
</comment>
<dbReference type="EMBL" id="LBBL01000180">
    <property type="protein sequence ID" value="KKF94105.1"/>
    <property type="molecule type" value="Genomic_DNA"/>
</dbReference>